<reference evidence="1" key="1">
    <citation type="submission" date="2018-03" db="EMBL/GenBank/DDBJ databases">
        <title>Draft genome sequences of Megaviruse, new member of the family Mimiviridae isolated from water in Shanghai, China.</title>
        <authorList>
            <person name="Xia Y."/>
        </authorList>
    </citation>
    <scope>NUCLEOTIDE SEQUENCE</scope>
    <source>
        <strain evidence="1">SH</strain>
    </source>
</reference>
<name>A0A3S8UY90_9VIRU</name>
<dbReference type="EMBL" id="MH046811">
    <property type="protein sequence ID" value="AZL89771.1"/>
    <property type="molecule type" value="Genomic_DNA"/>
</dbReference>
<gene>
    <name evidence="1" type="ORF">Mb0927</name>
</gene>
<evidence type="ECO:0000313" key="1">
    <source>
        <dbReference type="EMBL" id="AZL89771.1"/>
    </source>
</evidence>
<protein>
    <submittedName>
        <fullName evidence="1">Uncharacterized protein</fullName>
    </submittedName>
</protein>
<organism evidence="1">
    <name type="scientific">Megavirus baoshan</name>
    <dbReference type="NCBI Taxonomy" id="2496520"/>
    <lineage>
        <taxon>Viruses</taxon>
        <taxon>Varidnaviria</taxon>
        <taxon>Bamfordvirae</taxon>
        <taxon>Nucleocytoviricota</taxon>
        <taxon>Megaviricetes</taxon>
        <taxon>Imitervirales</taxon>
        <taxon>Mimiviridae</taxon>
        <taxon>Megamimivirinae</taxon>
        <taxon>Megavirus</taxon>
        <taxon>Megavirus baoshanense</taxon>
    </lineage>
</organism>
<proteinExistence type="predicted"/>
<accession>A0A3S8UY90</accession>
<sequence>MTMSITYDFQNGIPTVNHHNLGSNFLAVSKQQELSAYSTHTIINIYMNQTRLGWVKWIKNSQSTHGYWCGYLLVPQSDSKIFNLLDNDEESARLGLPIFSYSSKDNGSNIIGWDNNRGQSEHYNLHDTCKMLWRTWFHMMMIDN</sequence>